<evidence type="ECO:0000313" key="3">
    <source>
        <dbReference type="EMBL" id="GEP68700.1"/>
    </source>
</evidence>
<feature type="region of interest" description="Disordered" evidence="1">
    <location>
        <begin position="199"/>
        <end position="224"/>
    </location>
</feature>
<dbReference type="PANTHER" id="PTHR35811:SF1">
    <property type="entry name" value="HTH OST-TYPE DOMAIN-CONTAINING PROTEIN"/>
    <property type="match status" value="1"/>
</dbReference>
<feature type="domain" description="NYN" evidence="2">
    <location>
        <begin position="17"/>
        <end position="170"/>
    </location>
</feature>
<evidence type="ECO:0000313" key="4">
    <source>
        <dbReference type="Proteomes" id="UP000321798"/>
    </source>
</evidence>
<comment type="caution">
    <text evidence="3">The sequence shown here is derived from an EMBL/GenBank/DDBJ whole genome shotgun (WGS) entry which is preliminary data.</text>
</comment>
<reference evidence="3 4" key="1">
    <citation type="submission" date="2019-07" db="EMBL/GenBank/DDBJ databases">
        <title>Whole genome shotgun sequence of Cellulomonas soli NBRC 109434.</title>
        <authorList>
            <person name="Hosoyama A."/>
            <person name="Uohara A."/>
            <person name="Ohji S."/>
            <person name="Ichikawa N."/>
        </authorList>
    </citation>
    <scope>NUCLEOTIDE SEQUENCE [LARGE SCALE GENOMIC DNA]</scope>
    <source>
        <strain evidence="3 4">NBRC 109434</strain>
    </source>
</reference>
<dbReference type="Pfam" id="PF01936">
    <property type="entry name" value="NYN"/>
    <property type="match status" value="1"/>
</dbReference>
<evidence type="ECO:0000259" key="2">
    <source>
        <dbReference type="Pfam" id="PF01936"/>
    </source>
</evidence>
<keyword evidence="4" id="KW-1185">Reference proteome</keyword>
<name>A0A512PBV7_9CELL</name>
<dbReference type="Gene3D" id="3.40.50.1010">
    <property type="entry name" value="5'-nuclease"/>
    <property type="match status" value="1"/>
</dbReference>
<proteinExistence type="predicted"/>
<dbReference type="EMBL" id="BKAL01000004">
    <property type="protein sequence ID" value="GEP68700.1"/>
    <property type="molecule type" value="Genomic_DNA"/>
</dbReference>
<organism evidence="3 4">
    <name type="scientific">Cellulomonas soli</name>
    <dbReference type="NCBI Taxonomy" id="931535"/>
    <lineage>
        <taxon>Bacteria</taxon>
        <taxon>Bacillati</taxon>
        <taxon>Actinomycetota</taxon>
        <taxon>Actinomycetes</taxon>
        <taxon>Micrococcales</taxon>
        <taxon>Cellulomonadaceae</taxon>
        <taxon>Cellulomonas</taxon>
    </lineage>
</organism>
<evidence type="ECO:0000256" key="1">
    <source>
        <dbReference type="SAM" id="MobiDB-lite"/>
    </source>
</evidence>
<gene>
    <name evidence="3" type="ORF">CSO01_14150</name>
</gene>
<dbReference type="GO" id="GO:0004540">
    <property type="term" value="F:RNA nuclease activity"/>
    <property type="evidence" value="ECO:0007669"/>
    <property type="project" value="InterPro"/>
</dbReference>
<sequence>MTITDGPARTDDDRRLRAALFVDFDNVYLGLRRLDPTAAEAFATNPGHWLDALEQGADSQGQFTRRFLVRACYLNPSAFSQYRPNFTRAGFRVVDCPSLTQQGKSSADINLVLDAVDALVATTRYEEFVIVSADADFTPLVQRCRAADRRVTIITASPAAAAYRAVADTVVGADALAELVTSTDTLAEQDAPVAAPVAVTAPPEAPGGSVPRPRTAKSAPAPAPEAVAAEPAPVAAVVAPPTAGALAARRAVLQRVRAADRPLPLGSVAQVAQAADPTLPGAGWGGPGGFTGWLGRSVPELGLATKPSPGYVWDPKRFDEADLPGAVADVDADALRRQVVAVTDTPGLTTDGYRVLLKTLAHDISTHPFERIATTRRVREACQKAGAQVGRATVNLVISGISYSGVELTTARTAKALAEAWADNVVGLCRGARMELSRADVAAIRAWVGGGLLAA</sequence>
<protein>
    <submittedName>
        <fullName evidence="3">NYN domain-containing protein</fullName>
    </submittedName>
</protein>
<dbReference type="PANTHER" id="PTHR35811">
    <property type="entry name" value="SLR1870 PROTEIN"/>
    <property type="match status" value="1"/>
</dbReference>
<dbReference type="Proteomes" id="UP000321798">
    <property type="component" value="Unassembled WGS sequence"/>
</dbReference>
<accession>A0A512PBV7</accession>
<dbReference type="AlphaFoldDB" id="A0A512PBV7"/>
<dbReference type="InterPro" id="IPR021139">
    <property type="entry name" value="NYN"/>
</dbReference>
<dbReference type="RefSeq" id="WP_223203518.1">
    <property type="nucleotide sequence ID" value="NZ_BAABBJ010000003.1"/>
</dbReference>